<dbReference type="EC" id="3.1.1.61" evidence="2"/>
<feature type="compositionally biased region" description="Basic and acidic residues" evidence="5">
    <location>
        <begin position="237"/>
        <end position="319"/>
    </location>
</feature>
<dbReference type="EMBL" id="SNYM01000005">
    <property type="protein sequence ID" value="TDQ49152.1"/>
    <property type="molecule type" value="Genomic_DNA"/>
</dbReference>
<feature type="region of interest" description="Disordered" evidence="5">
    <location>
        <begin position="360"/>
        <end position="393"/>
    </location>
</feature>
<dbReference type="Gene3D" id="3.40.50.180">
    <property type="entry name" value="Methylesterase CheB, C-terminal domain"/>
    <property type="match status" value="1"/>
</dbReference>
<dbReference type="SUPFAM" id="SSF52738">
    <property type="entry name" value="Methylesterase CheB, C-terminal domain"/>
    <property type="match status" value="1"/>
</dbReference>
<feature type="active site" evidence="4">
    <location>
        <position position="796"/>
    </location>
</feature>
<feature type="compositionally biased region" description="Basic and acidic residues" evidence="5">
    <location>
        <begin position="451"/>
        <end position="522"/>
    </location>
</feature>
<dbReference type="PANTHER" id="PTHR42872">
    <property type="entry name" value="PROTEIN-GLUTAMATE METHYLESTERASE/PROTEIN-GLUTAMINE GLUTAMINASE"/>
    <property type="match status" value="1"/>
</dbReference>
<comment type="catalytic activity">
    <reaction evidence="3">
        <text>[protein]-L-glutamate 5-O-methyl ester + H2O = L-glutamyl-[protein] + methanol + H(+)</text>
        <dbReference type="Rhea" id="RHEA:23236"/>
        <dbReference type="Rhea" id="RHEA-COMP:10208"/>
        <dbReference type="Rhea" id="RHEA-COMP:10311"/>
        <dbReference type="ChEBI" id="CHEBI:15377"/>
        <dbReference type="ChEBI" id="CHEBI:15378"/>
        <dbReference type="ChEBI" id="CHEBI:17790"/>
        <dbReference type="ChEBI" id="CHEBI:29973"/>
        <dbReference type="ChEBI" id="CHEBI:82795"/>
        <dbReference type="EC" id="3.1.1.61"/>
    </reaction>
</comment>
<keyword evidence="4" id="KW-0145">Chemotaxis</keyword>
<feature type="compositionally biased region" description="Low complexity" evidence="5">
    <location>
        <begin position="439"/>
        <end position="449"/>
    </location>
</feature>
<evidence type="ECO:0000256" key="3">
    <source>
        <dbReference type="ARBA" id="ARBA00048267"/>
    </source>
</evidence>
<comment type="caution">
    <text evidence="7">The sequence shown here is derived from an EMBL/GenBank/DDBJ whole genome shotgun (WGS) entry which is preliminary data.</text>
</comment>
<evidence type="ECO:0000256" key="2">
    <source>
        <dbReference type="ARBA" id="ARBA00039140"/>
    </source>
</evidence>
<feature type="compositionally biased region" description="Low complexity" evidence="5">
    <location>
        <begin position="216"/>
        <end position="236"/>
    </location>
</feature>
<evidence type="ECO:0000313" key="8">
    <source>
        <dbReference type="Proteomes" id="UP000295375"/>
    </source>
</evidence>
<keyword evidence="8" id="KW-1185">Reference proteome</keyword>
<dbReference type="GO" id="GO:0008984">
    <property type="term" value="F:protein-glutamate methylesterase activity"/>
    <property type="evidence" value="ECO:0007669"/>
    <property type="project" value="UniProtKB-EC"/>
</dbReference>
<gene>
    <name evidence="7" type="ORF">EV696_105126</name>
</gene>
<evidence type="ECO:0000256" key="5">
    <source>
        <dbReference type="SAM" id="MobiDB-lite"/>
    </source>
</evidence>
<feature type="domain" description="CheB-type methylesterase" evidence="6">
    <location>
        <begin position="785"/>
        <end position="969"/>
    </location>
</feature>
<evidence type="ECO:0000259" key="6">
    <source>
        <dbReference type="PROSITE" id="PS50122"/>
    </source>
</evidence>
<dbReference type="AlphaFoldDB" id="A0A4R6UQD5"/>
<dbReference type="GO" id="GO:0000156">
    <property type="term" value="F:phosphorelay response regulator activity"/>
    <property type="evidence" value="ECO:0007669"/>
    <property type="project" value="InterPro"/>
</dbReference>
<keyword evidence="1 4" id="KW-0378">Hydrolase</keyword>
<feature type="region of interest" description="Disordered" evidence="5">
    <location>
        <begin position="185"/>
        <end position="330"/>
    </location>
</feature>
<feature type="active site" evidence="4">
    <location>
        <position position="823"/>
    </location>
</feature>
<dbReference type="GO" id="GO:0005737">
    <property type="term" value="C:cytoplasm"/>
    <property type="evidence" value="ECO:0007669"/>
    <property type="project" value="InterPro"/>
</dbReference>
<feature type="compositionally biased region" description="Basic and acidic residues" evidence="5">
    <location>
        <begin position="131"/>
        <end position="161"/>
    </location>
</feature>
<evidence type="ECO:0000256" key="4">
    <source>
        <dbReference type="PROSITE-ProRule" id="PRU00050"/>
    </source>
</evidence>
<feature type="compositionally biased region" description="Basic and acidic residues" evidence="5">
    <location>
        <begin position="377"/>
        <end position="393"/>
    </location>
</feature>
<feature type="region of interest" description="Disordered" evidence="5">
    <location>
        <begin position="425"/>
        <end position="536"/>
    </location>
</feature>
<dbReference type="GO" id="GO:0006935">
    <property type="term" value="P:chemotaxis"/>
    <property type="evidence" value="ECO:0007669"/>
    <property type="project" value="UniProtKB-UniRule"/>
</dbReference>
<accession>A0A4R6UQD5</accession>
<evidence type="ECO:0000256" key="1">
    <source>
        <dbReference type="ARBA" id="ARBA00022801"/>
    </source>
</evidence>
<dbReference type="RefSeq" id="WP_133589518.1">
    <property type="nucleotide sequence ID" value="NZ_CP037953.1"/>
</dbReference>
<name>A0A4R6UQD5_9GAMM</name>
<dbReference type="Proteomes" id="UP000295375">
    <property type="component" value="Unassembled WGS sequence"/>
</dbReference>
<feature type="compositionally biased region" description="Basic and acidic residues" evidence="5">
    <location>
        <begin position="185"/>
        <end position="215"/>
    </location>
</feature>
<proteinExistence type="predicted"/>
<dbReference type="PROSITE" id="PS50122">
    <property type="entry name" value="CHEB"/>
    <property type="match status" value="1"/>
</dbReference>
<feature type="active site" evidence="4">
    <location>
        <position position="917"/>
    </location>
</feature>
<evidence type="ECO:0000313" key="7">
    <source>
        <dbReference type="EMBL" id="TDQ49152.1"/>
    </source>
</evidence>
<feature type="compositionally biased region" description="Basic and acidic residues" evidence="5">
    <location>
        <begin position="360"/>
        <end position="371"/>
    </location>
</feature>
<feature type="compositionally biased region" description="Basic and acidic residues" evidence="5">
    <location>
        <begin position="425"/>
        <end position="438"/>
    </location>
</feature>
<dbReference type="OrthoDB" id="9793421at2"/>
<feature type="region of interest" description="Disordered" evidence="5">
    <location>
        <begin position="118"/>
        <end position="170"/>
    </location>
</feature>
<sequence length="981" mass="109292">MSARLRVGLIGSGDDNSNTLLRLLVEQGIQIVHALEPKDLTEQHIRDSHLDVWLLDLDDAHWHNKLDELMDHSNVPIFFNEHQSIAQQAHLDYWARNLITRMEELAGDSDMPVTANEAKASTHHIAFSKSDTADTKGEAKAAPKVEAKTDNKSKPEVRPSDELTPLPSSIDPELLKEIEELEQLLQDKDPAERSDDFKPLEPVRLRTESASDDAVKAAAQARAAEIAKAQEAARAQQEAERNAKEQAERRAREEREEAERKIREQQEAKRLAAERAETERQAELKRQEEARLAAEREAARRAEEARLAAEKAEAERQAEIQRQQEAARREAERLEVLRQEQLRKAEEARIAELARQEALRQEELKRQEDARLAAAREAARQAEEARIAAEKAEAERQAEIQRQQEAAKREAERLEALRQEELKRQEEARLAAEREAARQAEQARLAAEQAEAERQAEIQRQQREAEREAERQAFLRQEIERQEAHRRAEQAKKAEAEQAAVEARRVEAERHAEADQARRLAEAKQPPPAQDKPVSAIDELLRQAKTELKSEFGRRASDVIGRGLTTTPPAATATMKADSLAELLAKAKSELHQVEHGSGDNEPPVELELPFEPELEFEELPSSDLTERPTVLRDEADIPVLAPTSMESANDAVPVLSSEHTEAVEFEPVEFEPVEFESVEFESVEPEALSELEWQPLDAESVSADISESELSIAEPELHAAETLYIDSPEISAPGDSAVEFEVQQSEPELVELPTVSPEVLSVPMLEAVAGGDEFEELEPVTHEPLPCDLWVIGASLGGPAALKRFFAALNEPLPVCFLLVQHIDPHFLPVLGKILEGANPFYRVDVLSRPGLIEPGTILLAPVEKRLWFLDGAQVVHSPHSWTPPYSPCINDVLHDVAIAHPAQSHAIIFSGMGEDGVSGAEAMHRAGGDIWVQDAESCASAVMPDAIDATGIVSLRATPEQLAEKLTKRYLSKTQTQHA</sequence>
<dbReference type="PANTHER" id="PTHR42872:SF6">
    <property type="entry name" value="PROTEIN-GLUTAMATE METHYLESTERASE_PROTEIN-GLUTAMINE GLUTAMINASE"/>
    <property type="match status" value="1"/>
</dbReference>
<reference evidence="7 8" key="1">
    <citation type="submission" date="2019-03" db="EMBL/GenBank/DDBJ databases">
        <title>Genomic Encyclopedia of Type Strains, Phase IV (KMG-IV): sequencing the most valuable type-strain genomes for metagenomic binning, comparative biology and taxonomic classification.</title>
        <authorList>
            <person name="Goeker M."/>
        </authorList>
    </citation>
    <scope>NUCLEOTIDE SEQUENCE [LARGE SCALE GENOMIC DNA]</scope>
    <source>
        <strain evidence="7 8">DSM 103792</strain>
    </source>
</reference>
<organism evidence="7 8">
    <name type="scientific">Permianibacter aggregans</name>
    <dbReference type="NCBI Taxonomy" id="1510150"/>
    <lineage>
        <taxon>Bacteria</taxon>
        <taxon>Pseudomonadati</taxon>
        <taxon>Pseudomonadota</taxon>
        <taxon>Gammaproteobacteria</taxon>
        <taxon>Pseudomonadales</taxon>
        <taxon>Pseudomonadaceae</taxon>
        <taxon>Permianibacter</taxon>
    </lineage>
</organism>
<dbReference type="InterPro" id="IPR035909">
    <property type="entry name" value="CheB_C"/>
</dbReference>
<dbReference type="Pfam" id="PF01339">
    <property type="entry name" value="CheB_methylest"/>
    <property type="match status" value="1"/>
</dbReference>
<protein>
    <recommendedName>
        <fullName evidence="2">protein-glutamate methylesterase</fullName>
        <ecNumber evidence="2">3.1.1.61</ecNumber>
    </recommendedName>
</protein>
<dbReference type="InterPro" id="IPR000673">
    <property type="entry name" value="Sig_transdc_resp-reg_Me-estase"/>
</dbReference>